<dbReference type="EMBL" id="LT576035">
    <property type="protein sequence ID" value="SBN39634.1"/>
    <property type="molecule type" value="Genomic_DNA"/>
</dbReference>
<evidence type="ECO:0000313" key="3">
    <source>
        <dbReference type="EMBL" id="SCQ74645.1"/>
    </source>
</evidence>
<feature type="region of interest" description="Disordered" evidence="1">
    <location>
        <begin position="1"/>
        <end position="22"/>
    </location>
</feature>
<dbReference type="EMBL" id="LT618793">
    <property type="protein sequence ID" value="SCQ74645.1"/>
    <property type="molecule type" value="Genomic_DNA"/>
</dbReference>
<gene>
    <name evidence="2" type="ORF">PFR_JS10_1991</name>
    <name evidence="3" type="ORF">PFR_JS23_236</name>
</gene>
<protein>
    <submittedName>
        <fullName evidence="2">Uncharacterized protein</fullName>
    </submittedName>
</protein>
<organism evidence="2">
    <name type="scientific">Propionibacterium freudenreichii</name>
    <dbReference type="NCBI Taxonomy" id="1744"/>
    <lineage>
        <taxon>Bacteria</taxon>
        <taxon>Bacillati</taxon>
        <taxon>Actinomycetota</taxon>
        <taxon>Actinomycetes</taxon>
        <taxon>Propionibacteriales</taxon>
        <taxon>Propionibacteriaceae</taxon>
        <taxon>Propionibacterium</taxon>
    </lineage>
</organism>
<dbReference type="Proteomes" id="UP000250080">
    <property type="component" value="Chromosome I"/>
</dbReference>
<proteinExistence type="predicted"/>
<reference evidence="2" key="1">
    <citation type="submission" date="2016-05" db="EMBL/GenBank/DDBJ databases">
        <authorList>
            <person name="Lavstsen T."/>
            <person name="Jespersen J.S."/>
        </authorList>
    </citation>
    <scope>NUCLEOTIDE SEQUENCE</scope>
    <source>
        <strain evidence="2">PFRJS10</strain>
    </source>
</reference>
<evidence type="ECO:0000256" key="1">
    <source>
        <dbReference type="SAM" id="MobiDB-lite"/>
    </source>
</evidence>
<reference evidence="3 4" key="2">
    <citation type="submission" date="2016-09" db="EMBL/GenBank/DDBJ databases">
        <authorList>
            <person name="Laine KS P."/>
        </authorList>
    </citation>
    <scope>NUCLEOTIDE SEQUENCE [LARGE SCALE GENOMIC DNA]</scope>
    <source>
        <strain evidence="3">PFRJS-23</strain>
    </source>
</reference>
<dbReference type="AlphaFoldDB" id="A0A2C6ZUH7"/>
<sequence>MVKGRDVSNQQGMANQHGVGGPSIKYPITGAWWGDPDAEPVPEPRPDAEGKVRRQAFSVTLSWPDAWQLTRDVLLADSRAIEAGHKIGDTDESNWLNYGVTYLSQFVGAVSLGCGMLTDVGTRLRGAIDADQPVLVPDWLAERGAGVAPEQMPAVIVDFLAQRLVAEQESDPTIAARAYGMLVLRAALRDDKSEFADLVNPQAEPEWLVPGVQDACIAVAVMAAGVAWGEEQKPSAVVAETGYVFPGERVAALLRAVKV</sequence>
<accession>A0A2C6ZUH7</accession>
<evidence type="ECO:0000313" key="2">
    <source>
        <dbReference type="EMBL" id="SBN39634.1"/>
    </source>
</evidence>
<evidence type="ECO:0000313" key="4">
    <source>
        <dbReference type="Proteomes" id="UP000250080"/>
    </source>
</evidence>
<name>A0A2C6ZUH7_9ACTN</name>